<evidence type="ECO:0000256" key="7">
    <source>
        <dbReference type="ARBA" id="ARBA00022917"/>
    </source>
</evidence>
<reference evidence="11" key="1">
    <citation type="submission" date="2014-03" db="EMBL/GenBank/DDBJ databases">
        <authorList>
            <person name="Casaregola S."/>
        </authorList>
    </citation>
    <scope>NUCLEOTIDE SEQUENCE [LARGE SCALE GENOMIC DNA]</scope>
    <source>
        <strain evidence="11">CLIB 918</strain>
    </source>
</reference>
<feature type="compositionally biased region" description="Low complexity" evidence="9">
    <location>
        <begin position="619"/>
        <end position="634"/>
    </location>
</feature>
<dbReference type="SUPFAM" id="SSF101489">
    <property type="entry name" value="Eukaryotic initiation factor 4f subunit eIF4g, eIF4e-binding domain"/>
    <property type="match status" value="1"/>
</dbReference>
<dbReference type="InterPro" id="IPR016024">
    <property type="entry name" value="ARM-type_fold"/>
</dbReference>
<proteinExistence type="inferred from homology"/>
<protein>
    <submittedName>
        <fullName evidence="11">Similar to Saccharomyces cerevisiae YGR162W TIF4631 Translation initiation factor eIF4G</fullName>
    </submittedName>
</protein>
<evidence type="ECO:0000256" key="6">
    <source>
        <dbReference type="ARBA" id="ARBA00022884"/>
    </source>
</evidence>
<dbReference type="Gene3D" id="1.25.40.180">
    <property type="match status" value="1"/>
</dbReference>
<keyword evidence="7" id="KW-0648">Protein biosynthesis</keyword>
<evidence type="ECO:0000256" key="5">
    <source>
        <dbReference type="ARBA" id="ARBA00022553"/>
    </source>
</evidence>
<keyword evidence="4 11" id="KW-0396">Initiation factor</keyword>
<dbReference type="AlphaFoldDB" id="A0A0J9X9I2"/>
<accession>A0A0J9X9I2</accession>
<feature type="coiled-coil region" evidence="8">
    <location>
        <begin position="423"/>
        <end position="450"/>
    </location>
</feature>
<dbReference type="OrthoDB" id="514777at2759"/>
<feature type="compositionally biased region" description="Polar residues" evidence="9">
    <location>
        <begin position="1095"/>
        <end position="1109"/>
    </location>
</feature>
<evidence type="ECO:0000313" key="12">
    <source>
        <dbReference type="Proteomes" id="UP000242525"/>
    </source>
</evidence>
<dbReference type="STRING" id="1173061.A0A0J9X9I2"/>
<feature type="domain" description="MIF4G" evidence="10">
    <location>
        <begin position="695"/>
        <end position="940"/>
    </location>
</feature>
<comment type="subcellular location">
    <subcellularLocation>
        <location evidence="1">Cytoplasm</location>
    </subcellularLocation>
</comment>
<dbReference type="GO" id="GO:0003729">
    <property type="term" value="F:mRNA binding"/>
    <property type="evidence" value="ECO:0007669"/>
    <property type="project" value="TreeGrafter"/>
</dbReference>
<comment type="caution">
    <text evidence="11">The sequence shown here is derived from an EMBL/GenBank/DDBJ whole genome shotgun (WGS) entry which is preliminary data.</text>
</comment>
<dbReference type="SUPFAM" id="SSF48371">
    <property type="entry name" value="ARM repeat"/>
    <property type="match status" value="1"/>
</dbReference>
<dbReference type="GO" id="GO:0016281">
    <property type="term" value="C:eukaryotic translation initiation factor 4F complex"/>
    <property type="evidence" value="ECO:0007669"/>
    <property type="project" value="TreeGrafter"/>
</dbReference>
<dbReference type="EMBL" id="CCBN010000006">
    <property type="protein sequence ID" value="CDO53817.1"/>
    <property type="molecule type" value="Genomic_DNA"/>
</dbReference>
<feature type="region of interest" description="Disordered" evidence="9">
    <location>
        <begin position="960"/>
        <end position="1109"/>
    </location>
</feature>
<dbReference type="Pfam" id="PF02854">
    <property type="entry name" value="MIF4G"/>
    <property type="match status" value="1"/>
</dbReference>
<evidence type="ECO:0000313" key="11">
    <source>
        <dbReference type="EMBL" id="CDO53817.1"/>
    </source>
</evidence>
<evidence type="ECO:0000256" key="8">
    <source>
        <dbReference type="SAM" id="Coils"/>
    </source>
</evidence>
<feature type="compositionally biased region" description="Polar residues" evidence="9">
    <location>
        <begin position="1026"/>
        <end position="1041"/>
    </location>
</feature>
<keyword evidence="5" id="KW-0597">Phosphoprotein</keyword>
<sequence>MALNSAQDSRIQHHSPPIDATDAPIFQQEFSLTSAPSTPASSPKDKDYVLSPSIHDDASSPPKRSYHQHKGYNNNSSNSNPRQSYHDKSGEYFNEFNNDYSSYSNSSFKQNNNRFGSHQNRQHNAKHNPYSGVYYHPNQYLVHSNSPIVQSGVVTQDYYSYSPPVKAAHIPNKPHPHRPITLINPDTQQPVVLQNTELKTPSSLTKSDTSTIIKEQMPVSSVKRDEKVDAEQKTKRSFKEQVKALALAAQEKAEVESKTNEEEEHLNVGEENKGNEECKVKETRCSDEVQLSEDASVVEEVHPVEETLLVEEVHPVEETLLAEEVYPAEETLLAEEVYPAEEIHLAEEIILTDDTRLTEEARITDETCMAEEACVTEAGLAGETCLSEEAAKAKELSLTQGFNNKNTEEKNKTEQEIIDKGHVEKILEEKEDEEQRKPELEVKLDNEIEAKESKEDYSRLEKIAAIEKTIKSKVESLNHTIQSSISSQHRIYEAKRLTIPELQALKYPKGVKPNTDIKYNDVFVYTVDFLKQFSSVVTFPPKENWADIRAIIVIESFEPQRSHFNRSSNRSNNSQNMGFFSSSFGGNNRINNAGNFQNTTSSMNRMSSRPILNMNQFPSSRSGQQSSQRRSGGSYFDGPPSAKHTFLPTNSLPKLAVGQKPVPAPLKRTANAWTPKIRSKTNDAVDGLLAEETIIRKSKSLLNKMTAENFDSISDQLVEITKQSEKETTGLALRTVVDQTFAKAVDEAHWSTIYAKFCAKLVQTINPEVQQEGLLNKTGEPIKGYLLVRRYLITKCQVEFEKGWTDKISTNKDGTVVEAEMMSDEYYKAVAAKRRGLGLVRFIGEMYILKLLTVNTIQTCFSRLLIDPEDKNGIPSEEAIESGCKLMVTVGPSFEEEIKNRPGGVFKAIMERFAFISRAESLSRRFRFMILDVIDLYKSGWTKGKQNNHPKSIAEIHAEERRTKAATAAALSHGNRDYHGSNRHGSGGFGGRSNSSRSNNMGTISSNDINKLRKPRASTSSNSSTGPRSHLSSLAGSNTGEHSMGWNGGSFGRGGSRQNSISSSPRLGSGSSTSINSNGSNGSSNRSNLNPSNGQALVNKSPSSRTTSNLFAALANHDE</sequence>
<dbReference type="FunFam" id="1.25.40.180:FF:000020">
    <property type="entry name" value="Eukaryotic translation initiation factor subunit"/>
    <property type="match status" value="1"/>
</dbReference>
<evidence type="ECO:0000256" key="3">
    <source>
        <dbReference type="ARBA" id="ARBA00022490"/>
    </source>
</evidence>
<evidence type="ECO:0000256" key="2">
    <source>
        <dbReference type="ARBA" id="ARBA00005775"/>
    </source>
</evidence>
<evidence type="ECO:0000256" key="1">
    <source>
        <dbReference type="ARBA" id="ARBA00004496"/>
    </source>
</evidence>
<gene>
    <name evidence="11" type="ORF">BN980_GECA06s00197g</name>
</gene>
<dbReference type="InterPro" id="IPR036211">
    <property type="entry name" value="eIF4G_eIF4E-bd_sf"/>
</dbReference>
<comment type="similarity">
    <text evidence="2">Belongs to the eukaryotic initiation factor 4G family.</text>
</comment>
<organism evidence="11 12">
    <name type="scientific">Geotrichum candidum</name>
    <name type="common">Oospora lactis</name>
    <name type="synonym">Dipodascus geotrichum</name>
    <dbReference type="NCBI Taxonomy" id="1173061"/>
    <lineage>
        <taxon>Eukaryota</taxon>
        <taxon>Fungi</taxon>
        <taxon>Dikarya</taxon>
        <taxon>Ascomycota</taxon>
        <taxon>Saccharomycotina</taxon>
        <taxon>Dipodascomycetes</taxon>
        <taxon>Dipodascales</taxon>
        <taxon>Dipodascaceae</taxon>
        <taxon>Geotrichum</taxon>
    </lineage>
</organism>
<evidence type="ECO:0000256" key="4">
    <source>
        <dbReference type="ARBA" id="ARBA00022540"/>
    </source>
</evidence>
<dbReference type="GO" id="GO:0003743">
    <property type="term" value="F:translation initiation factor activity"/>
    <property type="evidence" value="ECO:0007669"/>
    <property type="project" value="UniProtKB-KW"/>
</dbReference>
<feature type="region of interest" description="Disordered" evidence="9">
    <location>
        <begin position="1"/>
        <end position="127"/>
    </location>
</feature>
<keyword evidence="6" id="KW-0694">RNA-binding</keyword>
<dbReference type="GO" id="GO:0010494">
    <property type="term" value="C:cytoplasmic stress granule"/>
    <property type="evidence" value="ECO:0007669"/>
    <property type="project" value="UniProtKB-ARBA"/>
</dbReference>
<keyword evidence="8" id="KW-0175">Coiled coil</keyword>
<dbReference type="SMART" id="SM00543">
    <property type="entry name" value="MIF4G"/>
    <property type="match status" value="1"/>
</dbReference>
<feature type="compositionally biased region" description="Low complexity" evidence="9">
    <location>
        <begin position="92"/>
        <end position="113"/>
    </location>
</feature>
<evidence type="ECO:0000256" key="9">
    <source>
        <dbReference type="SAM" id="MobiDB-lite"/>
    </source>
</evidence>
<dbReference type="InterPro" id="IPR003890">
    <property type="entry name" value="MIF4G-like_typ-3"/>
</dbReference>
<feature type="compositionally biased region" description="Gly residues" evidence="9">
    <location>
        <begin position="1046"/>
        <end position="1055"/>
    </location>
</feature>
<feature type="compositionally biased region" description="Low complexity" evidence="9">
    <location>
        <begin position="33"/>
        <end position="42"/>
    </location>
</feature>
<keyword evidence="3" id="KW-0963">Cytoplasm</keyword>
<evidence type="ECO:0000259" key="10">
    <source>
        <dbReference type="SMART" id="SM00543"/>
    </source>
</evidence>
<dbReference type="PANTHER" id="PTHR23253:SF9">
    <property type="entry name" value="EUKARYOTIC TRANSLATION INITIATION FACTOR 4 GAMMA 2"/>
    <property type="match status" value="1"/>
</dbReference>
<dbReference type="Proteomes" id="UP000242525">
    <property type="component" value="Unassembled WGS sequence"/>
</dbReference>
<feature type="region of interest" description="Disordered" evidence="9">
    <location>
        <begin position="253"/>
        <end position="278"/>
    </location>
</feature>
<keyword evidence="12" id="KW-1185">Reference proteome</keyword>
<feature type="region of interest" description="Disordered" evidence="9">
    <location>
        <begin position="612"/>
        <end position="661"/>
    </location>
</feature>
<dbReference type="PANTHER" id="PTHR23253">
    <property type="entry name" value="EUKARYOTIC TRANSLATION INITIATION FACTOR 4 GAMMA"/>
    <property type="match status" value="1"/>
</dbReference>
<name>A0A0J9X9I2_GEOCN</name>
<feature type="compositionally biased region" description="Low complexity" evidence="9">
    <location>
        <begin position="1056"/>
        <end position="1094"/>
    </location>
</feature>
<feature type="compositionally biased region" description="Basic and acidic residues" evidence="9">
    <location>
        <begin position="43"/>
        <end position="58"/>
    </location>
</feature>